<dbReference type="PANTHER" id="PTHR16166">
    <property type="entry name" value="VACUOLAR PROTEIN SORTING-ASSOCIATED PROTEIN VPS13"/>
    <property type="match status" value="1"/>
</dbReference>
<dbReference type="GO" id="GO:0006623">
    <property type="term" value="P:protein targeting to vacuole"/>
    <property type="evidence" value="ECO:0007669"/>
    <property type="project" value="TreeGrafter"/>
</dbReference>
<proteinExistence type="predicted"/>
<dbReference type="Proteomes" id="UP000231279">
    <property type="component" value="Unassembled WGS sequence"/>
</dbReference>
<organism evidence="1 2">
    <name type="scientific">Handroanthus impetiginosus</name>
    <dbReference type="NCBI Taxonomy" id="429701"/>
    <lineage>
        <taxon>Eukaryota</taxon>
        <taxon>Viridiplantae</taxon>
        <taxon>Streptophyta</taxon>
        <taxon>Embryophyta</taxon>
        <taxon>Tracheophyta</taxon>
        <taxon>Spermatophyta</taxon>
        <taxon>Magnoliopsida</taxon>
        <taxon>eudicotyledons</taxon>
        <taxon>Gunneridae</taxon>
        <taxon>Pentapetalae</taxon>
        <taxon>asterids</taxon>
        <taxon>lamiids</taxon>
        <taxon>Lamiales</taxon>
        <taxon>Bignoniaceae</taxon>
        <taxon>Crescentiina</taxon>
        <taxon>Tabebuia alliance</taxon>
        <taxon>Handroanthus</taxon>
    </lineage>
</organism>
<name>A0A2G9GM44_9LAMI</name>
<evidence type="ECO:0000313" key="1">
    <source>
        <dbReference type="EMBL" id="PIN06333.1"/>
    </source>
</evidence>
<reference evidence="2" key="1">
    <citation type="journal article" date="2018" name="Gigascience">
        <title>Genome assembly of the Pink Ipe (Handroanthus impetiginosus, Bignoniaceae), a highly valued, ecologically keystone Neotropical timber forest tree.</title>
        <authorList>
            <person name="Silva-Junior O.B."/>
            <person name="Grattapaglia D."/>
            <person name="Novaes E."/>
            <person name="Collevatti R.G."/>
        </authorList>
    </citation>
    <scope>NUCLEOTIDE SEQUENCE [LARGE SCALE GENOMIC DNA]</scope>
    <source>
        <strain evidence="2">cv. UFG-1</strain>
    </source>
</reference>
<protein>
    <submittedName>
        <fullName evidence="1">Uncharacterized protein</fullName>
    </submittedName>
</protein>
<dbReference type="EMBL" id="NKXS01004449">
    <property type="protein sequence ID" value="PIN06333.1"/>
    <property type="molecule type" value="Genomic_DNA"/>
</dbReference>
<evidence type="ECO:0000313" key="2">
    <source>
        <dbReference type="Proteomes" id="UP000231279"/>
    </source>
</evidence>
<sequence>MGKERLEDDKYSSILGPLNVSVSLSVNRSGKLLNDAPQYTINFELGCVATSMDDVQLQRILSLCDYMSLCQLREKYGRYRPSWIPLGKRLKGWQKAWWHYAQESVLSDVRRRLKKTSWKYFGERL</sequence>
<accession>A0A2G9GM44</accession>
<dbReference type="OrthoDB" id="1305776at2759"/>
<keyword evidence="2" id="KW-1185">Reference proteome</keyword>
<dbReference type="InterPro" id="IPR026847">
    <property type="entry name" value="VPS13"/>
</dbReference>
<gene>
    <name evidence="1" type="ORF">CDL12_21112</name>
</gene>
<dbReference type="AlphaFoldDB" id="A0A2G9GM44"/>
<dbReference type="GO" id="GO:0045053">
    <property type="term" value="P:protein retention in Golgi apparatus"/>
    <property type="evidence" value="ECO:0007669"/>
    <property type="project" value="TreeGrafter"/>
</dbReference>
<dbReference type="PANTHER" id="PTHR16166:SF143">
    <property type="entry name" value="PROTEIN SORTING-ASSOCIATED PROTEIN, PUTATIVE (DUF1162)-RELATED"/>
    <property type="match status" value="1"/>
</dbReference>
<comment type="caution">
    <text evidence="1">The sequence shown here is derived from an EMBL/GenBank/DDBJ whole genome shotgun (WGS) entry which is preliminary data.</text>
</comment>